<dbReference type="PANTHER" id="PTHR10491">
    <property type="entry name" value="DTDP-4-DEHYDRORHAMNOSE REDUCTASE"/>
    <property type="match status" value="1"/>
</dbReference>
<dbReference type="EC" id="1.1.1.133" evidence="2"/>
<dbReference type="CDD" id="cd05254">
    <property type="entry name" value="dTDP_HR_like_SDR_e"/>
    <property type="match status" value="1"/>
</dbReference>
<keyword evidence="5" id="KW-1185">Reference proteome</keyword>
<dbReference type="InterPro" id="IPR036291">
    <property type="entry name" value="NAD(P)-bd_dom_sf"/>
</dbReference>
<comment type="caution">
    <text evidence="4">The sequence shown here is derived from an EMBL/GenBank/DDBJ whole genome shotgun (WGS) entry which is preliminary data.</text>
</comment>
<dbReference type="Pfam" id="PF04321">
    <property type="entry name" value="RmlD_sub_bind"/>
    <property type="match status" value="1"/>
</dbReference>
<feature type="domain" description="RmlD-like substrate binding" evidence="3">
    <location>
        <begin position="5"/>
        <end position="276"/>
    </location>
</feature>
<dbReference type="PANTHER" id="PTHR10491:SF4">
    <property type="entry name" value="METHIONINE ADENOSYLTRANSFERASE 2 SUBUNIT BETA"/>
    <property type="match status" value="1"/>
</dbReference>
<comment type="function">
    <text evidence="2">Catalyzes the reduction of dTDP-6-deoxy-L-lyxo-4-hexulose to yield dTDP-L-rhamnose.</text>
</comment>
<evidence type="ECO:0000256" key="1">
    <source>
        <dbReference type="ARBA" id="ARBA00010944"/>
    </source>
</evidence>
<dbReference type="SUPFAM" id="SSF51735">
    <property type="entry name" value="NAD(P)-binding Rossmann-fold domains"/>
    <property type="match status" value="1"/>
</dbReference>
<dbReference type="Proteomes" id="UP001500945">
    <property type="component" value="Unassembled WGS sequence"/>
</dbReference>
<comment type="similarity">
    <text evidence="1 2">Belongs to the dTDP-4-dehydrorhamnose reductase family.</text>
</comment>
<evidence type="ECO:0000256" key="2">
    <source>
        <dbReference type="RuleBase" id="RU364082"/>
    </source>
</evidence>
<evidence type="ECO:0000259" key="3">
    <source>
        <dbReference type="Pfam" id="PF04321"/>
    </source>
</evidence>
<keyword evidence="2" id="KW-0521">NADP</keyword>
<reference evidence="5" key="1">
    <citation type="journal article" date="2019" name="Int. J. Syst. Evol. Microbiol.">
        <title>The Global Catalogue of Microorganisms (GCM) 10K type strain sequencing project: providing services to taxonomists for standard genome sequencing and annotation.</title>
        <authorList>
            <consortium name="The Broad Institute Genomics Platform"/>
            <consortium name="The Broad Institute Genome Sequencing Center for Infectious Disease"/>
            <person name="Wu L."/>
            <person name="Ma J."/>
        </authorList>
    </citation>
    <scope>NUCLEOTIDE SEQUENCE [LARGE SCALE GENOMIC DNA]</scope>
    <source>
        <strain evidence="5">JCM 17809</strain>
    </source>
</reference>
<accession>A0ABP8K753</accession>
<name>A0ABP8K753_9MICO</name>
<dbReference type="Gene3D" id="3.40.50.720">
    <property type="entry name" value="NAD(P)-binding Rossmann-like Domain"/>
    <property type="match status" value="1"/>
</dbReference>
<gene>
    <name evidence="4" type="primary">rfbD</name>
    <name evidence="4" type="ORF">GCM10023168_09910</name>
</gene>
<proteinExistence type="inferred from homology"/>
<protein>
    <recommendedName>
        <fullName evidence="2">dTDP-4-dehydrorhamnose reductase</fullName>
        <ecNumber evidence="2">1.1.1.133</ecNumber>
    </recommendedName>
</protein>
<dbReference type="InterPro" id="IPR029903">
    <property type="entry name" value="RmlD-like-bd"/>
</dbReference>
<dbReference type="NCBIfam" id="TIGR01214">
    <property type="entry name" value="rmlD"/>
    <property type="match status" value="1"/>
</dbReference>
<dbReference type="EMBL" id="BAABGM010000004">
    <property type="protein sequence ID" value="GAA4400807.1"/>
    <property type="molecule type" value="Genomic_DNA"/>
</dbReference>
<evidence type="ECO:0000313" key="5">
    <source>
        <dbReference type="Proteomes" id="UP001500945"/>
    </source>
</evidence>
<dbReference type="RefSeq" id="WP_345202976.1">
    <property type="nucleotide sequence ID" value="NZ_BAABGM010000004.1"/>
</dbReference>
<sequence length="285" mass="29869">MARWFVAGAAGMLGQDLCTVLAQAGHEVTRADLPGLDILDPAQCAEQVGGHDVVVNCAAYTAVDAAESDEARAFAVNAVGAANLARAARAAGASMVQLSTDYVVAGEVREPYPADAPVAPASAYGRTKAAGEWAVRAECPRSWIVRTAWLYGAGGKNFPATMGRLAAERDRLTVVADQVGQPTWTVDLAEGIVRIVDAGAPFGIWHGTSAGECSWFELARAVLDELGLDPERVDPIATQDYPLPAPRPAYSVLSHDMWDAAGLAPLPHWRDALHRASGTVLAGSS</sequence>
<evidence type="ECO:0000313" key="4">
    <source>
        <dbReference type="EMBL" id="GAA4400807.1"/>
    </source>
</evidence>
<organism evidence="4 5">
    <name type="scientific">Fodinibacter luteus</name>
    <dbReference type="NCBI Taxonomy" id="552064"/>
    <lineage>
        <taxon>Bacteria</taxon>
        <taxon>Bacillati</taxon>
        <taxon>Actinomycetota</taxon>
        <taxon>Actinomycetes</taxon>
        <taxon>Micrococcales</taxon>
        <taxon>Intrasporangiaceae</taxon>
        <taxon>Fodinibacter (ex Wang et al. 2009)</taxon>
    </lineage>
</organism>
<comment type="pathway">
    <text evidence="2">Carbohydrate biosynthesis; dTDP-L-rhamnose biosynthesis.</text>
</comment>
<dbReference type="Gene3D" id="3.90.25.10">
    <property type="entry name" value="UDP-galactose 4-epimerase, domain 1"/>
    <property type="match status" value="1"/>
</dbReference>
<dbReference type="InterPro" id="IPR005913">
    <property type="entry name" value="dTDP_dehydrorham_reduct"/>
</dbReference>
<keyword evidence="2" id="KW-0560">Oxidoreductase</keyword>